<accession>A0A0R1UGX4</accession>
<dbReference type="EMBL" id="AZFM01000017">
    <property type="protein sequence ID" value="KRL89874.1"/>
    <property type="molecule type" value="Genomic_DNA"/>
</dbReference>
<dbReference type="RefSeq" id="WP_057798853.1">
    <property type="nucleotide sequence ID" value="NZ_AZFM01000017.1"/>
</dbReference>
<organism evidence="1 2">
    <name type="scientific">Lactobacillus kalixensis DSM 16043</name>
    <dbReference type="NCBI Taxonomy" id="1423763"/>
    <lineage>
        <taxon>Bacteria</taxon>
        <taxon>Bacillati</taxon>
        <taxon>Bacillota</taxon>
        <taxon>Bacilli</taxon>
        <taxon>Lactobacillales</taxon>
        <taxon>Lactobacillaceae</taxon>
        <taxon>Lactobacillus</taxon>
    </lineage>
</organism>
<sequence length="159" mass="18331">MKQERKGSTVILQELTPKGLSPDKKIFIKFSDGDRFLNRRAGTISEALRKYKIPVVYDISRPQKVYAITTVDGEEKMTRALLVRFYARHTWPDGKKYTPYKPELVTFKKLSAEQIKTRKVKSEQRFKLLKAIDDKYGGISAAEGSKELEELRVLLGVYD</sequence>
<dbReference type="STRING" id="1423763.FC46_GL000522"/>
<proteinExistence type="predicted"/>
<evidence type="ECO:0000313" key="1">
    <source>
        <dbReference type="EMBL" id="KRL89874.1"/>
    </source>
</evidence>
<protein>
    <submittedName>
        <fullName evidence="1">Uncharacterized protein</fullName>
    </submittedName>
</protein>
<dbReference type="PATRIC" id="fig|1423763.3.peg.526"/>
<gene>
    <name evidence="1" type="ORF">FC46_GL000522</name>
</gene>
<reference evidence="1 2" key="1">
    <citation type="journal article" date="2015" name="Genome Announc.">
        <title>Expanding the biotechnology potential of lactobacilli through comparative genomics of 213 strains and associated genera.</title>
        <authorList>
            <person name="Sun Z."/>
            <person name="Harris H.M."/>
            <person name="McCann A."/>
            <person name="Guo C."/>
            <person name="Argimon S."/>
            <person name="Zhang W."/>
            <person name="Yang X."/>
            <person name="Jeffery I.B."/>
            <person name="Cooney J.C."/>
            <person name="Kagawa T.F."/>
            <person name="Liu W."/>
            <person name="Song Y."/>
            <person name="Salvetti E."/>
            <person name="Wrobel A."/>
            <person name="Rasinkangas P."/>
            <person name="Parkhill J."/>
            <person name="Rea M.C."/>
            <person name="O'Sullivan O."/>
            <person name="Ritari J."/>
            <person name="Douillard F.P."/>
            <person name="Paul Ross R."/>
            <person name="Yang R."/>
            <person name="Briner A.E."/>
            <person name="Felis G.E."/>
            <person name="de Vos W.M."/>
            <person name="Barrangou R."/>
            <person name="Klaenhammer T.R."/>
            <person name="Caufield P.W."/>
            <person name="Cui Y."/>
            <person name="Zhang H."/>
            <person name="O'Toole P.W."/>
        </authorList>
    </citation>
    <scope>NUCLEOTIDE SEQUENCE [LARGE SCALE GENOMIC DNA]</scope>
    <source>
        <strain evidence="1 2">DSM 16043</strain>
    </source>
</reference>
<evidence type="ECO:0000313" key="2">
    <source>
        <dbReference type="Proteomes" id="UP000051036"/>
    </source>
</evidence>
<name>A0A0R1UGX4_9LACO</name>
<comment type="caution">
    <text evidence="1">The sequence shown here is derived from an EMBL/GenBank/DDBJ whole genome shotgun (WGS) entry which is preliminary data.</text>
</comment>
<dbReference type="AlphaFoldDB" id="A0A0R1UGX4"/>
<keyword evidence="2" id="KW-1185">Reference proteome</keyword>
<dbReference type="Proteomes" id="UP000051036">
    <property type="component" value="Unassembled WGS sequence"/>
</dbReference>